<keyword evidence="4" id="KW-0812">Transmembrane</keyword>
<evidence type="ECO:0000259" key="6">
    <source>
        <dbReference type="PROSITE" id="PS50885"/>
    </source>
</evidence>
<sequence length="663" mass="72747">MNKGKLKAKFSIKAKLIGIIIPMMAIVVSLLIIISYNKSKSIITNSANDLLETSGKKQVDQIESWFNENLASLQAIKTTLENGNLSNESVQNLLDKYYGYNNNYPEGFYIADQSGNMLKAKESKKSDKDILNSIWYKEGLTRINMGFGSPYKNEQGKNIVSASGIINDNSGKIKVLSADFSLDKVTVIVNSMIEMDNAEALLVNIRDNTILAHRDNSLISTKIDSNTSDKFLRDVAIRLQNRDYSSTELDNNMVVFKEIPGTDMVLISYIPTKSIFGELSQLRTFMIAIAIISIIILIALIERVVQIVIKPIKKLTETIVAMTNGDFTVDVEVKGNDEISIMLGSVKEFIDVMRNIINNIHIVSSKIGNQAEGSTRISKELYDSSKVQSESMQNLNITVDQLSSSVNEIAESTTTLANVVSNTREDSINVDKKMRETIDISEKGREDMEKVNTAMENIRKSITSLQEAINNVGNSSIEIINIISVIGSIAEQTNLLSLNASIEAARAGEAGKGFAVVASEIGKLAQTSSESVKSISAHVSAINKLVSNTVKQSEESAGYINESSYLISGTVDTFDSIFDRINDTNNLIQNMIEKVGHLDDVATTVAAISEEQAASSEEILATSQVMVEQSNNITQNSEQVANDAEELSNTSDELSKQIQMFKI</sequence>
<dbReference type="CDD" id="cd06225">
    <property type="entry name" value="HAMP"/>
    <property type="match status" value="1"/>
</dbReference>
<gene>
    <name evidence="7" type="primary">mcp1</name>
    <name evidence="7" type="ORF">CLCHR_07650</name>
</gene>
<evidence type="ECO:0000313" key="8">
    <source>
        <dbReference type="Proteomes" id="UP000191056"/>
    </source>
</evidence>
<dbReference type="GO" id="GO:0016020">
    <property type="term" value="C:membrane"/>
    <property type="evidence" value="ECO:0007669"/>
    <property type="project" value="InterPro"/>
</dbReference>
<evidence type="ECO:0000256" key="1">
    <source>
        <dbReference type="ARBA" id="ARBA00023224"/>
    </source>
</evidence>
<dbReference type="SMART" id="SM00283">
    <property type="entry name" value="MA"/>
    <property type="match status" value="1"/>
</dbReference>
<dbReference type="Pfam" id="PF00015">
    <property type="entry name" value="MCPsignal"/>
    <property type="match status" value="1"/>
</dbReference>
<name>A0A1V4J028_9CLOT</name>
<dbReference type="InterPro" id="IPR003660">
    <property type="entry name" value="HAMP_dom"/>
</dbReference>
<dbReference type="SMART" id="SM00304">
    <property type="entry name" value="HAMP"/>
    <property type="match status" value="1"/>
</dbReference>
<proteinExistence type="inferred from homology"/>
<evidence type="ECO:0000256" key="4">
    <source>
        <dbReference type="SAM" id="Phobius"/>
    </source>
</evidence>
<evidence type="ECO:0000313" key="7">
    <source>
        <dbReference type="EMBL" id="OPJ65375.1"/>
    </source>
</evidence>
<organism evidence="7 8">
    <name type="scientific">Clostridium chromiireducens</name>
    <dbReference type="NCBI Taxonomy" id="225345"/>
    <lineage>
        <taxon>Bacteria</taxon>
        <taxon>Bacillati</taxon>
        <taxon>Bacillota</taxon>
        <taxon>Clostridia</taxon>
        <taxon>Eubacteriales</taxon>
        <taxon>Clostridiaceae</taxon>
        <taxon>Clostridium</taxon>
    </lineage>
</organism>
<dbReference type="Proteomes" id="UP000191056">
    <property type="component" value="Unassembled WGS sequence"/>
</dbReference>
<reference evidence="7 8" key="1">
    <citation type="submission" date="2017-03" db="EMBL/GenBank/DDBJ databases">
        <title>Genome sequence of Clostridium chromiireducens DSM 23318.</title>
        <authorList>
            <person name="Poehlein A."/>
            <person name="Daniel R."/>
        </authorList>
    </citation>
    <scope>NUCLEOTIDE SEQUENCE [LARGE SCALE GENOMIC DNA]</scope>
    <source>
        <strain evidence="7 8">DSM 23318</strain>
    </source>
</reference>
<dbReference type="Gene3D" id="3.30.450.20">
    <property type="entry name" value="PAS domain"/>
    <property type="match status" value="1"/>
</dbReference>
<dbReference type="GO" id="GO:0007165">
    <property type="term" value="P:signal transduction"/>
    <property type="evidence" value="ECO:0007669"/>
    <property type="project" value="UniProtKB-KW"/>
</dbReference>
<evidence type="ECO:0000256" key="2">
    <source>
        <dbReference type="ARBA" id="ARBA00029447"/>
    </source>
</evidence>
<dbReference type="STRING" id="225345.CLCHR_07650"/>
<dbReference type="RefSeq" id="WP_079438362.1">
    <property type="nucleotide sequence ID" value="NZ_MZGT01000008.1"/>
</dbReference>
<keyword evidence="4" id="KW-1133">Transmembrane helix</keyword>
<feature type="domain" description="Methyl-accepting transducer" evidence="5">
    <location>
        <begin position="363"/>
        <end position="627"/>
    </location>
</feature>
<dbReference type="PANTHER" id="PTHR32089:SF112">
    <property type="entry name" value="LYSOZYME-LIKE PROTEIN-RELATED"/>
    <property type="match status" value="1"/>
</dbReference>
<feature type="domain" description="HAMP" evidence="6">
    <location>
        <begin position="306"/>
        <end position="358"/>
    </location>
</feature>
<accession>A0A1V4J028</accession>
<dbReference type="Gene3D" id="1.10.287.950">
    <property type="entry name" value="Methyl-accepting chemotaxis protein"/>
    <property type="match status" value="1"/>
</dbReference>
<feature type="transmembrane region" description="Helical" evidence="4">
    <location>
        <begin position="12"/>
        <end position="36"/>
    </location>
</feature>
<feature type="transmembrane region" description="Helical" evidence="4">
    <location>
        <begin position="285"/>
        <end position="305"/>
    </location>
</feature>
<dbReference type="AlphaFoldDB" id="A0A1V4J028"/>
<evidence type="ECO:0000259" key="5">
    <source>
        <dbReference type="PROSITE" id="PS50111"/>
    </source>
</evidence>
<dbReference type="InterPro" id="IPR004089">
    <property type="entry name" value="MCPsignal_dom"/>
</dbReference>
<keyword evidence="1 3" id="KW-0807">Transducer</keyword>
<dbReference type="SUPFAM" id="SSF58104">
    <property type="entry name" value="Methyl-accepting chemotaxis protein (MCP) signaling domain"/>
    <property type="match status" value="1"/>
</dbReference>
<keyword evidence="8" id="KW-1185">Reference proteome</keyword>
<dbReference type="PROSITE" id="PS50111">
    <property type="entry name" value="CHEMOTAXIS_TRANSDUC_2"/>
    <property type="match status" value="1"/>
</dbReference>
<comment type="similarity">
    <text evidence="2">Belongs to the methyl-accepting chemotaxis (MCP) protein family.</text>
</comment>
<dbReference type="EMBL" id="MZGT01000008">
    <property type="protein sequence ID" value="OPJ65375.1"/>
    <property type="molecule type" value="Genomic_DNA"/>
</dbReference>
<dbReference type="PANTHER" id="PTHR32089">
    <property type="entry name" value="METHYL-ACCEPTING CHEMOTAXIS PROTEIN MCPB"/>
    <property type="match status" value="1"/>
</dbReference>
<keyword evidence="4" id="KW-0472">Membrane</keyword>
<protein>
    <submittedName>
        <fullName evidence="7">Methyl-accepting chemotaxis protein 1</fullName>
    </submittedName>
</protein>
<dbReference type="Pfam" id="PF00672">
    <property type="entry name" value="HAMP"/>
    <property type="match status" value="1"/>
</dbReference>
<dbReference type="OrthoDB" id="9760371at2"/>
<evidence type="ECO:0000256" key="3">
    <source>
        <dbReference type="PROSITE-ProRule" id="PRU00284"/>
    </source>
</evidence>
<dbReference type="PROSITE" id="PS50885">
    <property type="entry name" value="HAMP"/>
    <property type="match status" value="1"/>
</dbReference>
<comment type="caution">
    <text evidence="7">The sequence shown here is derived from an EMBL/GenBank/DDBJ whole genome shotgun (WGS) entry which is preliminary data.</text>
</comment>